<dbReference type="PROSITE" id="PS50088">
    <property type="entry name" value="ANK_REPEAT"/>
    <property type="match status" value="3"/>
</dbReference>
<sequence length="218" mass="23845">MNTAALDRGRVCDNHSAADLLLTRGADVNARGQNGETLLHFASIFGCVDVLQLALDRGAEIDARNQNQRTPLLCALRFEDDRVFENKATAEILLARGADINATDEWGRSLLHVAAEWGCVKVLQLALDRGADVSITSPSGTALHHAVWRCRNAEGNPLDFDEQKKLRAAQMLVAHGIDVNAVGQDGHTAVRYAEQEFPEDSPIRAYLTDLHAQRADPE</sequence>
<dbReference type="Pfam" id="PF12796">
    <property type="entry name" value="Ank_2"/>
    <property type="match status" value="1"/>
</dbReference>
<accession>A0A0G4F6C2</accession>
<keyword evidence="2 3" id="KW-0040">ANK repeat</keyword>
<dbReference type="PANTHER" id="PTHR24198:SF165">
    <property type="entry name" value="ANKYRIN REPEAT-CONTAINING PROTEIN-RELATED"/>
    <property type="match status" value="1"/>
</dbReference>
<dbReference type="PROSITE" id="PS50297">
    <property type="entry name" value="ANK_REP_REGION"/>
    <property type="match status" value="2"/>
</dbReference>
<dbReference type="Gene3D" id="1.25.40.20">
    <property type="entry name" value="Ankyrin repeat-containing domain"/>
    <property type="match status" value="2"/>
</dbReference>
<dbReference type="EMBL" id="CDMZ01000147">
    <property type="protein sequence ID" value="CEM07810.1"/>
    <property type="molecule type" value="Genomic_DNA"/>
</dbReference>
<organism evidence="4">
    <name type="scientific">Chromera velia CCMP2878</name>
    <dbReference type="NCBI Taxonomy" id="1169474"/>
    <lineage>
        <taxon>Eukaryota</taxon>
        <taxon>Sar</taxon>
        <taxon>Alveolata</taxon>
        <taxon>Colpodellida</taxon>
        <taxon>Chromeraceae</taxon>
        <taxon>Chromera</taxon>
    </lineage>
</organism>
<feature type="repeat" description="ANK" evidence="3">
    <location>
        <begin position="106"/>
        <end position="138"/>
    </location>
</feature>
<evidence type="ECO:0000256" key="3">
    <source>
        <dbReference type="PROSITE-ProRule" id="PRU00023"/>
    </source>
</evidence>
<keyword evidence="1" id="KW-0677">Repeat</keyword>
<evidence type="ECO:0000256" key="1">
    <source>
        <dbReference type="ARBA" id="ARBA00022737"/>
    </source>
</evidence>
<dbReference type="PhylomeDB" id="A0A0G4F6C2"/>
<feature type="repeat" description="ANK" evidence="3">
    <location>
        <begin position="67"/>
        <end position="105"/>
    </location>
</feature>
<dbReference type="PRINTS" id="PR01415">
    <property type="entry name" value="ANKYRIN"/>
</dbReference>
<name>A0A0G4F6C2_9ALVE</name>
<evidence type="ECO:0000313" key="4">
    <source>
        <dbReference type="EMBL" id="CEM07810.1"/>
    </source>
</evidence>
<dbReference type="VEuPathDB" id="CryptoDB:Cvel_15362"/>
<feature type="repeat" description="ANK" evidence="3">
    <location>
        <begin position="34"/>
        <end position="66"/>
    </location>
</feature>
<dbReference type="SMART" id="SM00248">
    <property type="entry name" value="ANK"/>
    <property type="match status" value="4"/>
</dbReference>
<evidence type="ECO:0000256" key="2">
    <source>
        <dbReference type="ARBA" id="ARBA00023043"/>
    </source>
</evidence>
<dbReference type="AlphaFoldDB" id="A0A0G4F6C2"/>
<proteinExistence type="predicted"/>
<dbReference type="SUPFAM" id="SSF48403">
    <property type="entry name" value="Ankyrin repeat"/>
    <property type="match status" value="1"/>
</dbReference>
<dbReference type="PANTHER" id="PTHR24198">
    <property type="entry name" value="ANKYRIN REPEAT AND PROTEIN KINASE DOMAIN-CONTAINING PROTEIN"/>
    <property type="match status" value="1"/>
</dbReference>
<dbReference type="InterPro" id="IPR036770">
    <property type="entry name" value="Ankyrin_rpt-contain_sf"/>
</dbReference>
<reference evidence="4" key="1">
    <citation type="submission" date="2014-11" db="EMBL/GenBank/DDBJ databases">
        <authorList>
            <person name="Otto D Thomas"/>
            <person name="Naeem Raeece"/>
        </authorList>
    </citation>
    <scope>NUCLEOTIDE SEQUENCE</scope>
</reference>
<gene>
    <name evidence="4" type="ORF">Cvel_15362</name>
</gene>
<protein>
    <submittedName>
        <fullName evidence="4">Uncharacterized protein</fullName>
    </submittedName>
</protein>
<dbReference type="InterPro" id="IPR002110">
    <property type="entry name" value="Ankyrin_rpt"/>
</dbReference>
<dbReference type="Pfam" id="PF13637">
    <property type="entry name" value="Ank_4"/>
    <property type="match status" value="1"/>
</dbReference>